<dbReference type="EMBL" id="JYLK01000011">
    <property type="protein sequence ID" value="KRP59123.1"/>
    <property type="molecule type" value="Genomic_DNA"/>
</dbReference>
<dbReference type="AlphaFoldDB" id="A0A0R2ZL05"/>
<reference evidence="1 3" key="1">
    <citation type="submission" date="2015-02" db="EMBL/GenBank/DDBJ databases">
        <title>Two Pseudomonas sp. nov. isolated from raw milk.</title>
        <authorList>
            <person name="Wenning M."/>
            <person name="von Neubeck M."/>
            <person name="Huptas C."/>
            <person name="Scherer S."/>
        </authorList>
    </citation>
    <scope>NUCLEOTIDE SEQUENCE [LARGE SCALE GENOMIC DNA]</scope>
    <source>
        <strain evidence="1 3">DSM 14937</strain>
    </source>
</reference>
<evidence type="ECO:0000313" key="1">
    <source>
        <dbReference type="EMBL" id="KRP59123.1"/>
    </source>
</evidence>
<proteinExistence type="predicted"/>
<dbReference type="PATRIC" id="fig|200450.4.peg.321"/>
<accession>A0A0R2ZL05</accession>
<sequence>MKYQPKLSIIRSLLFTYSFENYDDVERELFITSKNINNNKELSELFDGLTKPDFISYEPARRKWYIDTLNHFLSTDEDFESVFHLFDTYFDDEIIDKRQFMHILLECLERYEAEIGEK</sequence>
<evidence type="ECO:0000313" key="4">
    <source>
        <dbReference type="Proteomes" id="UP000183126"/>
    </source>
</evidence>
<protein>
    <recommendedName>
        <fullName evidence="5">CdiI immunity protein domain-containing protein</fullName>
    </recommendedName>
</protein>
<dbReference type="RefSeq" id="WP_057009053.1">
    <property type="nucleotide sequence ID" value="NZ_JYLK01000011.1"/>
</dbReference>
<dbReference type="EMBL" id="LT629760">
    <property type="protein sequence ID" value="SDS71961.1"/>
    <property type="molecule type" value="Genomic_DNA"/>
</dbReference>
<dbReference type="OrthoDB" id="6895414at2"/>
<gene>
    <name evidence="2" type="ORF">SAMN04490205_3404</name>
    <name evidence="1" type="ORF">TU79_17020</name>
</gene>
<keyword evidence="4" id="KW-1185">Reference proteome</keyword>
<dbReference type="Proteomes" id="UP000183126">
    <property type="component" value="Chromosome I"/>
</dbReference>
<reference evidence="2 4" key="2">
    <citation type="submission" date="2016-10" db="EMBL/GenBank/DDBJ databases">
        <authorList>
            <person name="Varghese N."/>
            <person name="Submissions S."/>
        </authorList>
    </citation>
    <scope>NUCLEOTIDE SEQUENCE [LARGE SCALE GENOMIC DNA]</scope>
    <source>
        <strain evidence="2 4">BS3111</strain>
    </source>
</reference>
<name>A0A0R2ZL05_9PSED</name>
<evidence type="ECO:0000313" key="2">
    <source>
        <dbReference type="EMBL" id="SDS71961.1"/>
    </source>
</evidence>
<dbReference type="Proteomes" id="UP000052019">
    <property type="component" value="Unassembled WGS sequence"/>
</dbReference>
<evidence type="ECO:0000313" key="3">
    <source>
        <dbReference type="Proteomes" id="UP000052019"/>
    </source>
</evidence>
<organism evidence="1 3">
    <name type="scientific">Pseudomonas trivialis</name>
    <dbReference type="NCBI Taxonomy" id="200450"/>
    <lineage>
        <taxon>Bacteria</taxon>
        <taxon>Pseudomonadati</taxon>
        <taxon>Pseudomonadota</taxon>
        <taxon>Gammaproteobacteria</taxon>
        <taxon>Pseudomonadales</taxon>
        <taxon>Pseudomonadaceae</taxon>
        <taxon>Pseudomonas</taxon>
    </lineage>
</organism>
<evidence type="ECO:0008006" key="5">
    <source>
        <dbReference type="Google" id="ProtNLM"/>
    </source>
</evidence>